<dbReference type="Gramene" id="KJB82091">
    <property type="protein sequence ID" value="KJB82091"/>
    <property type="gene ID" value="B456_013G175800"/>
</dbReference>
<keyword evidence="1" id="KW-1133">Transmembrane helix</keyword>
<dbReference type="AlphaFoldDB" id="A0A0D2VF74"/>
<sequence length="102" mass="11867">MTQCCLYCSWGFIKKAGGNQSLEIITVCVYDMVLHGMNCCSVNFSGLVLWNQQNKKTNIAYLLFLTNFTFNWMIYRMTEFLFTKILLPPYIFINLIIALITN</sequence>
<accession>A0A0D2VF74</accession>
<proteinExistence type="predicted"/>
<reference evidence="2 3" key="1">
    <citation type="journal article" date="2012" name="Nature">
        <title>Repeated polyploidization of Gossypium genomes and the evolution of spinnable cotton fibres.</title>
        <authorList>
            <person name="Paterson A.H."/>
            <person name="Wendel J.F."/>
            <person name="Gundlach H."/>
            <person name="Guo H."/>
            <person name="Jenkins J."/>
            <person name="Jin D."/>
            <person name="Llewellyn D."/>
            <person name="Showmaker K.C."/>
            <person name="Shu S."/>
            <person name="Udall J."/>
            <person name="Yoo M.J."/>
            <person name="Byers R."/>
            <person name="Chen W."/>
            <person name="Doron-Faigenboim A."/>
            <person name="Duke M.V."/>
            <person name="Gong L."/>
            <person name="Grimwood J."/>
            <person name="Grover C."/>
            <person name="Grupp K."/>
            <person name="Hu G."/>
            <person name="Lee T.H."/>
            <person name="Li J."/>
            <person name="Lin L."/>
            <person name="Liu T."/>
            <person name="Marler B.S."/>
            <person name="Page J.T."/>
            <person name="Roberts A.W."/>
            <person name="Romanel E."/>
            <person name="Sanders W.S."/>
            <person name="Szadkowski E."/>
            <person name="Tan X."/>
            <person name="Tang H."/>
            <person name="Xu C."/>
            <person name="Wang J."/>
            <person name="Wang Z."/>
            <person name="Zhang D."/>
            <person name="Zhang L."/>
            <person name="Ashrafi H."/>
            <person name="Bedon F."/>
            <person name="Bowers J.E."/>
            <person name="Brubaker C.L."/>
            <person name="Chee P.W."/>
            <person name="Das S."/>
            <person name="Gingle A.R."/>
            <person name="Haigler C.H."/>
            <person name="Harker D."/>
            <person name="Hoffmann L.V."/>
            <person name="Hovav R."/>
            <person name="Jones D.C."/>
            <person name="Lemke C."/>
            <person name="Mansoor S."/>
            <person name="ur Rahman M."/>
            <person name="Rainville L.N."/>
            <person name="Rambani A."/>
            <person name="Reddy U.K."/>
            <person name="Rong J.K."/>
            <person name="Saranga Y."/>
            <person name="Scheffler B.E."/>
            <person name="Scheffler J.A."/>
            <person name="Stelly D.M."/>
            <person name="Triplett B.A."/>
            <person name="Van Deynze A."/>
            <person name="Vaslin M.F."/>
            <person name="Waghmare V.N."/>
            <person name="Walford S.A."/>
            <person name="Wright R.J."/>
            <person name="Zaki E.A."/>
            <person name="Zhang T."/>
            <person name="Dennis E.S."/>
            <person name="Mayer K.F."/>
            <person name="Peterson D.G."/>
            <person name="Rokhsar D.S."/>
            <person name="Wang X."/>
            <person name="Schmutz J."/>
        </authorList>
    </citation>
    <scope>NUCLEOTIDE SEQUENCE [LARGE SCALE GENOMIC DNA]</scope>
</reference>
<protein>
    <submittedName>
        <fullName evidence="2">Uncharacterized protein</fullName>
    </submittedName>
</protein>
<keyword evidence="1" id="KW-0472">Membrane</keyword>
<evidence type="ECO:0000256" key="1">
    <source>
        <dbReference type="SAM" id="Phobius"/>
    </source>
</evidence>
<keyword evidence="3" id="KW-1185">Reference proteome</keyword>
<keyword evidence="1" id="KW-0812">Transmembrane</keyword>
<gene>
    <name evidence="2" type="ORF">B456_013G175800</name>
</gene>
<dbReference type="Proteomes" id="UP000032304">
    <property type="component" value="Chromosome 13"/>
</dbReference>
<dbReference type="EMBL" id="CM001752">
    <property type="protein sequence ID" value="KJB82091.1"/>
    <property type="molecule type" value="Genomic_DNA"/>
</dbReference>
<feature type="transmembrane region" description="Helical" evidence="1">
    <location>
        <begin position="59"/>
        <end position="75"/>
    </location>
</feature>
<evidence type="ECO:0000313" key="3">
    <source>
        <dbReference type="Proteomes" id="UP000032304"/>
    </source>
</evidence>
<name>A0A0D2VF74_GOSRA</name>
<feature type="transmembrane region" description="Helical" evidence="1">
    <location>
        <begin position="81"/>
        <end position="100"/>
    </location>
</feature>
<organism evidence="2 3">
    <name type="scientific">Gossypium raimondii</name>
    <name type="common">Peruvian cotton</name>
    <name type="synonym">Gossypium klotzschianum subsp. raimondii</name>
    <dbReference type="NCBI Taxonomy" id="29730"/>
    <lineage>
        <taxon>Eukaryota</taxon>
        <taxon>Viridiplantae</taxon>
        <taxon>Streptophyta</taxon>
        <taxon>Embryophyta</taxon>
        <taxon>Tracheophyta</taxon>
        <taxon>Spermatophyta</taxon>
        <taxon>Magnoliopsida</taxon>
        <taxon>eudicotyledons</taxon>
        <taxon>Gunneridae</taxon>
        <taxon>Pentapetalae</taxon>
        <taxon>rosids</taxon>
        <taxon>malvids</taxon>
        <taxon>Malvales</taxon>
        <taxon>Malvaceae</taxon>
        <taxon>Malvoideae</taxon>
        <taxon>Gossypium</taxon>
    </lineage>
</organism>
<evidence type="ECO:0000313" key="2">
    <source>
        <dbReference type="EMBL" id="KJB82091.1"/>
    </source>
</evidence>